<dbReference type="GO" id="GO:0071949">
    <property type="term" value="F:FAD binding"/>
    <property type="evidence" value="ECO:0007669"/>
    <property type="project" value="InterPro"/>
</dbReference>
<dbReference type="Gene3D" id="3.50.50.60">
    <property type="entry name" value="FAD/NAD(P)-binding domain"/>
    <property type="match status" value="1"/>
</dbReference>
<dbReference type="GeneID" id="28816293"/>
<evidence type="ECO:0000256" key="1">
    <source>
        <dbReference type="ARBA" id="ARBA00001974"/>
    </source>
</evidence>
<evidence type="ECO:0000256" key="6">
    <source>
        <dbReference type="ARBA" id="ARBA00023002"/>
    </source>
</evidence>
<keyword evidence="7" id="KW-0503">Monooxygenase</keyword>
<dbReference type="PRINTS" id="PR00420">
    <property type="entry name" value="RNGMNOXGNASE"/>
</dbReference>
<dbReference type="KEGG" id="psco:LY89DRAFT_300595"/>
<dbReference type="OrthoDB" id="47494at2759"/>
<protein>
    <submittedName>
        <fullName evidence="9">FAD/NAD(P)-binding domain-containing protein</fullName>
    </submittedName>
</protein>
<feature type="domain" description="FAD-binding" evidence="8">
    <location>
        <begin position="305"/>
        <end position="341"/>
    </location>
</feature>
<dbReference type="RefSeq" id="XP_018076838.1">
    <property type="nucleotide sequence ID" value="XM_018206567.1"/>
</dbReference>
<comment type="pathway">
    <text evidence="2">Secondary metabolite biosynthesis.</text>
</comment>
<reference evidence="9 10" key="1">
    <citation type="submission" date="2015-10" db="EMBL/GenBank/DDBJ databases">
        <title>Full genome of DAOMC 229536 Phialocephala scopiformis, a fungal endophyte of spruce producing the potent anti-insectan compound rugulosin.</title>
        <authorList>
            <consortium name="DOE Joint Genome Institute"/>
            <person name="Walker A.K."/>
            <person name="Frasz S.L."/>
            <person name="Seifert K.A."/>
            <person name="Miller J.D."/>
            <person name="Mondo S.J."/>
            <person name="Labutti K."/>
            <person name="Lipzen A."/>
            <person name="Dockter R."/>
            <person name="Kennedy M."/>
            <person name="Grigoriev I.V."/>
            <person name="Spatafora J.W."/>
        </authorList>
    </citation>
    <scope>NUCLEOTIDE SEQUENCE [LARGE SCALE GENOMIC DNA]</scope>
    <source>
        <strain evidence="9 10">CBS 120377</strain>
    </source>
</reference>
<proteinExistence type="inferred from homology"/>
<comment type="cofactor">
    <cofactor evidence="1">
        <name>FAD</name>
        <dbReference type="ChEBI" id="CHEBI:57692"/>
    </cofactor>
</comment>
<comment type="similarity">
    <text evidence="3">Belongs to the paxM FAD-dependent monooxygenase family.</text>
</comment>
<evidence type="ECO:0000256" key="3">
    <source>
        <dbReference type="ARBA" id="ARBA00007992"/>
    </source>
</evidence>
<keyword evidence="4" id="KW-0285">Flavoprotein</keyword>
<dbReference type="Pfam" id="PF01494">
    <property type="entry name" value="FAD_binding_3"/>
    <property type="match status" value="2"/>
</dbReference>
<dbReference type="Proteomes" id="UP000070700">
    <property type="component" value="Unassembled WGS sequence"/>
</dbReference>
<dbReference type="PANTHER" id="PTHR47178">
    <property type="entry name" value="MONOOXYGENASE, FAD-BINDING"/>
    <property type="match status" value="1"/>
</dbReference>
<dbReference type="PANTHER" id="PTHR47178:SF4">
    <property type="entry name" value="FAD-DEPENDENT MONOOXYGENASE APTC"/>
    <property type="match status" value="1"/>
</dbReference>
<evidence type="ECO:0000256" key="4">
    <source>
        <dbReference type="ARBA" id="ARBA00022630"/>
    </source>
</evidence>
<evidence type="ECO:0000313" key="9">
    <source>
        <dbReference type="EMBL" id="KUJ22483.1"/>
    </source>
</evidence>
<name>A0A194XQL0_MOLSC</name>
<sequence>MTLVPPIHIVGGGLAGLTLARCLRNRGIRGIIFEKNPSPAKHNYGITLQPRTCQALLKVLGTDERSFRGKVAVDSLNSGSGLVSSDRSNSVSEGFSLPFRAHCGRLEAALRDDLKIQWSHVLENVSRSGDECILEFKDEKTVDARLMIDTSGVHSRVKKALLPKLNLDVLSYVVFRGTRRIDGRTFKELYQSKFQGGTTIDLRKDDVLLQIWINDYQGDSESVDISYVYSRPTRENDSLHRPGRAPGESSDISESFFEELTQLSELEQPFRDAFDGEKLKKDRILHWLMRSCLAPLDELIQFSRIGVVFLGDSAHTMPILGGEGANFAIQDAVELAEYIAEKGIEGVEDFYRKRYGEWENEVKGSKERLHEMHEMHSTTRSVL</sequence>
<gene>
    <name evidence="9" type="ORF">LY89DRAFT_300595</name>
</gene>
<dbReference type="EMBL" id="KQ947406">
    <property type="protein sequence ID" value="KUJ22483.1"/>
    <property type="molecule type" value="Genomic_DNA"/>
</dbReference>
<dbReference type="InterPro" id="IPR036188">
    <property type="entry name" value="FAD/NAD-bd_sf"/>
</dbReference>
<evidence type="ECO:0000256" key="5">
    <source>
        <dbReference type="ARBA" id="ARBA00022827"/>
    </source>
</evidence>
<accession>A0A194XQL0</accession>
<dbReference type="SUPFAM" id="SSF51905">
    <property type="entry name" value="FAD/NAD(P)-binding domain"/>
    <property type="match status" value="1"/>
</dbReference>
<dbReference type="InParanoid" id="A0A194XQL0"/>
<evidence type="ECO:0000256" key="2">
    <source>
        <dbReference type="ARBA" id="ARBA00005179"/>
    </source>
</evidence>
<evidence type="ECO:0000256" key="7">
    <source>
        <dbReference type="ARBA" id="ARBA00023033"/>
    </source>
</evidence>
<keyword evidence="6" id="KW-0560">Oxidoreductase</keyword>
<keyword evidence="5" id="KW-0274">FAD</keyword>
<feature type="domain" description="FAD-binding" evidence="8">
    <location>
        <begin position="7"/>
        <end position="161"/>
    </location>
</feature>
<dbReference type="AlphaFoldDB" id="A0A194XQL0"/>
<evidence type="ECO:0000259" key="8">
    <source>
        <dbReference type="Pfam" id="PF01494"/>
    </source>
</evidence>
<dbReference type="GO" id="GO:0004497">
    <property type="term" value="F:monooxygenase activity"/>
    <property type="evidence" value="ECO:0007669"/>
    <property type="project" value="UniProtKB-KW"/>
</dbReference>
<evidence type="ECO:0000313" key="10">
    <source>
        <dbReference type="Proteomes" id="UP000070700"/>
    </source>
</evidence>
<keyword evidence="10" id="KW-1185">Reference proteome</keyword>
<dbReference type="InterPro" id="IPR002938">
    <property type="entry name" value="FAD-bd"/>
</dbReference>
<organism evidence="9 10">
    <name type="scientific">Mollisia scopiformis</name>
    <name type="common">Conifer needle endophyte fungus</name>
    <name type="synonym">Phialocephala scopiformis</name>
    <dbReference type="NCBI Taxonomy" id="149040"/>
    <lineage>
        <taxon>Eukaryota</taxon>
        <taxon>Fungi</taxon>
        <taxon>Dikarya</taxon>
        <taxon>Ascomycota</taxon>
        <taxon>Pezizomycotina</taxon>
        <taxon>Leotiomycetes</taxon>
        <taxon>Helotiales</taxon>
        <taxon>Mollisiaceae</taxon>
        <taxon>Mollisia</taxon>
    </lineage>
</organism>